<keyword evidence="17" id="KW-1185">Reference proteome</keyword>
<name>A0A1M7YTD7_9VIBR</name>
<dbReference type="AlphaFoldDB" id="A0A1M7YTD7"/>
<evidence type="ECO:0000256" key="9">
    <source>
        <dbReference type="ARBA" id="ARBA00023136"/>
    </source>
</evidence>
<gene>
    <name evidence="16" type="primary">pctB_3</name>
    <name evidence="16" type="ORF">VQ7734_01592</name>
</gene>
<evidence type="ECO:0000256" key="3">
    <source>
        <dbReference type="ARBA" id="ARBA00022475"/>
    </source>
</evidence>
<proteinExistence type="inferred from homology"/>
<dbReference type="SMART" id="SM00283">
    <property type="entry name" value="MA"/>
    <property type="match status" value="1"/>
</dbReference>
<dbReference type="FunFam" id="1.10.287.950:FF:000001">
    <property type="entry name" value="Methyl-accepting chemotaxis sensory transducer"/>
    <property type="match status" value="1"/>
</dbReference>
<dbReference type="OrthoDB" id="2489132at2"/>
<evidence type="ECO:0000256" key="6">
    <source>
        <dbReference type="ARBA" id="ARBA00022519"/>
    </source>
</evidence>
<evidence type="ECO:0000259" key="15">
    <source>
        <dbReference type="PROSITE" id="PS50885"/>
    </source>
</evidence>
<dbReference type="CDD" id="cd11386">
    <property type="entry name" value="MCP_signal"/>
    <property type="match status" value="1"/>
</dbReference>
<evidence type="ECO:0000256" key="1">
    <source>
        <dbReference type="ARBA" id="ARBA00004533"/>
    </source>
</evidence>
<keyword evidence="10 12" id="KW-0807">Transducer</keyword>
<dbReference type="GO" id="GO:0006935">
    <property type="term" value="P:chemotaxis"/>
    <property type="evidence" value="ECO:0007669"/>
    <property type="project" value="UniProtKB-KW"/>
</dbReference>
<dbReference type="Pfam" id="PF00672">
    <property type="entry name" value="HAMP"/>
    <property type="match status" value="1"/>
</dbReference>
<dbReference type="InterPro" id="IPR033479">
    <property type="entry name" value="dCache_1"/>
</dbReference>
<keyword evidence="4" id="KW-0488">Methylation</keyword>
<dbReference type="Pfam" id="PF00015">
    <property type="entry name" value="MCPsignal"/>
    <property type="match status" value="1"/>
</dbReference>
<evidence type="ECO:0000256" key="10">
    <source>
        <dbReference type="ARBA" id="ARBA00023224"/>
    </source>
</evidence>
<dbReference type="Gene3D" id="3.30.450.20">
    <property type="entry name" value="PAS domain"/>
    <property type="match status" value="2"/>
</dbReference>
<dbReference type="CDD" id="cd12913">
    <property type="entry name" value="PDC1_MCP_like"/>
    <property type="match status" value="1"/>
</dbReference>
<evidence type="ECO:0000256" key="5">
    <source>
        <dbReference type="ARBA" id="ARBA00022500"/>
    </source>
</evidence>
<dbReference type="GO" id="GO:0005886">
    <property type="term" value="C:plasma membrane"/>
    <property type="evidence" value="ECO:0007669"/>
    <property type="project" value="UniProtKB-SubCell"/>
</dbReference>
<evidence type="ECO:0000256" key="4">
    <source>
        <dbReference type="ARBA" id="ARBA00022481"/>
    </source>
</evidence>
<dbReference type="PROSITE" id="PS50885">
    <property type="entry name" value="HAMP"/>
    <property type="match status" value="1"/>
</dbReference>
<dbReference type="EMBL" id="FRFG01000019">
    <property type="protein sequence ID" value="SHO55831.1"/>
    <property type="molecule type" value="Genomic_DNA"/>
</dbReference>
<keyword evidence="5" id="KW-0145">Chemotaxis</keyword>
<dbReference type="InterPro" id="IPR029151">
    <property type="entry name" value="Sensor-like_sf"/>
</dbReference>
<dbReference type="GO" id="GO:0016597">
    <property type="term" value="F:amino acid binding"/>
    <property type="evidence" value="ECO:0007669"/>
    <property type="project" value="UniProtKB-ARBA"/>
</dbReference>
<dbReference type="InterPro" id="IPR003660">
    <property type="entry name" value="HAMP_dom"/>
</dbReference>
<dbReference type="SUPFAM" id="SSF58104">
    <property type="entry name" value="Methyl-accepting chemotaxis protein (MCP) signaling domain"/>
    <property type="match status" value="1"/>
</dbReference>
<dbReference type="PANTHER" id="PTHR32089">
    <property type="entry name" value="METHYL-ACCEPTING CHEMOTAXIS PROTEIN MCPB"/>
    <property type="match status" value="1"/>
</dbReference>
<keyword evidence="6" id="KW-0997">Cell inner membrane</keyword>
<reference evidence="17" key="1">
    <citation type="submission" date="2016-12" db="EMBL/GenBank/DDBJ databases">
        <authorList>
            <person name="Rodrigo-Torres L."/>
            <person name="Arahal R.D."/>
            <person name="Lucena T."/>
        </authorList>
    </citation>
    <scope>NUCLEOTIDE SEQUENCE [LARGE SCALE GENOMIC DNA]</scope>
</reference>
<evidence type="ECO:0000313" key="17">
    <source>
        <dbReference type="Proteomes" id="UP000184600"/>
    </source>
</evidence>
<evidence type="ECO:0000259" key="14">
    <source>
        <dbReference type="PROSITE" id="PS50111"/>
    </source>
</evidence>
<evidence type="ECO:0000313" key="16">
    <source>
        <dbReference type="EMBL" id="SHO55831.1"/>
    </source>
</evidence>
<feature type="domain" description="HAMP" evidence="15">
    <location>
        <begin position="292"/>
        <end position="346"/>
    </location>
</feature>
<dbReference type="Gene3D" id="1.10.287.950">
    <property type="entry name" value="Methyl-accepting chemotaxis protein"/>
    <property type="match status" value="1"/>
</dbReference>
<dbReference type="CDD" id="cd12912">
    <property type="entry name" value="PDC2_MCP_like"/>
    <property type="match status" value="1"/>
</dbReference>
<accession>A0A1M7YTD7</accession>
<organism evidence="16 17">
    <name type="scientific">Vibrio quintilis</name>
    <dbReference type="NCBI Taxonomy" id="1117707"/>
    <lineage>
        <taxon>Bacteria</taxon>
        <taxon>Pseudomonadati</taxon>
        <taxon>Pseudomonadota</taxon>
        <taxon>Gammaproteobacteria</taxon>
        <taxon>Vibrionales</taxon>
        <taxon>Vibrionaceae</taxon>
        <taxon>Vibrio</taxon>
    </lineage>
</organism>
<evidence type="ECO:0000256" key="8">
    <source>
        <dbReference type="ARBA" id="ARBA00022989"/>
    </source>
</evidence>
<dbReference type="GO" id="GO:0043200">
    <property type="term" value="P:response to amino acid"/>
    <property type="evidence" value="ECO:0007669"/>
    <property type="project" value="UniProtKB-ARBA"/>
</dbReference>
<dbReference type="RefSeq" id="WP_073581662.1">
    <property type="nucleotide sequence ID" value="NZ_AP024897.1"/>
</dbReference>
<dbReference type="InterPro" id="IPR004090">
    <property type="entry name" value="Chemotax_Me-accpt_rcpt"/>
</dbReference>
<protein>
    <submittedName>
        <fullName evidence="16">Methyl-accepting chemotaxis protein PctB</fullName>
    </submittedName>
</protein>
<keyword evidence="9 13" id="KW-0472">Membrane</keyword>
<keyword evidence="3" id="KW-1003">Cell membrane</keyword>
<evidence type="ECO:0000256" key="11">
    <source>
        <dbReference type="ARBA" id="ARBA00029447"/>
    </source>
</evidence>
<comment type="subcellular location">
    <subcellularLocation>
        <location evidence="1">Cell inner membrane</location>
    </subcellularLocation>
    <subcellularLocation>
        <location evidence="2">Cell membrane</location>
        <topology evidence="2">Multi-pass membrane protein</topology>
    </subcellularLocation>
</comment>
<dbReference type="Pfam" id="PF02743">
    <property type="entry name" value="dCache_1"/>
    <property type="match status" value="1"/>
</dbReference>
<dbReference type="SUPFAM" id="SSF103190">
    <property type="entry name" value="Sensory domain-like"/>
    <property type="match status" value="1"/>
</dbReference>
<dbReference type="GO" id="GO:0007165">
    <property type="term" value="P:signal transduction"/>
    <property type="evidence" value="ECO:0007669"/>
    <property type="project" value="UniProtKB-KW"/>
</dbReference>
<evidence type="ECO:0000256" key="12">
    <source>
        <dbReference type="PROSITE-ProRule" id="PRU00284"/>
    </source>
</evidence>
<evidence type="ECO:0000256" key="2">
    <source>
        <dbReference type="ARBA" id="ARBA00004651"/>
    </source>
</evidence>
<dbReference type="PRINTS" id="PR00260">
    <property type="entry name" value="CHEMTRNSDUCR"/>
</dbReference>
<evidence type="ECO:0000256" key="13">
    <source>
        <dbReference type="SAM" id="Phobius"/>
    </source>
</evidence>
<feature type="domain" description="Methyl-accepting transducer" evidence="14">
    <location>
        <begin position="351"/>
        <end position="587"/>
    </location>
</feature>
<dbReference type="PANTHER" id="PTHR32089:SF117">
    <property type="entry name" value="METHYL ACCEPTING SENSORY TRANSDUCER WITH CACHE_1 SMALL MOLECULE BINDING DOMAIN"/>
    <property type="match status" value="1"/>
</dbReference>
<dbReference type="CDD" id="cd06225">
    <property type="entry name" value="HAMP"/>
    <property type="match status" value="1"/>
</dbReference>
<sequence length="623" mass="68295">MKFSHKIVMISSLLLIGTVLILSVHQLKTVQNSFNSLINNSMNELLTSMKQTVMTEMSGKKTLAKSITESIQLDPANQAYVDKMLNTARLKSTFITIGLGYQNQGELVQNDEAWDVPEDYDPRLRPWYQKVKNTGHLIVTDPYVDFKFKKIVVSIATPVFSHGQFIGGMYYDLDLSGLSDIVSSVHLLDSGHLFVVSQSGQTIAHPDENNIGKKLNEYLPGIRLKEGMQEVNIEGTDYMVDLIYIPDEHWYIGAVIDKSIAFQTVSKLRSNSLIYIISGVIVGLILLTFLIKKFMHPLDTLNLAIRDIASGEGDLTRRLDTNSDQEFAELAIGFNQFTESLHGQICDCKNISRDIRTGINQVMESATESADFMHSQMQEVDQLATAMNEMAASASEVANNAQQAAVAAREADDVAGGGAGVVGLTTTSIFRLSEHIEQAAEDVKNLEMATANIEMVLEVINNIAEQTNLLALNAAIEAARAGGSGRGFAVVADEVRTLAQRTQDSTTEIRTMIEKLQSGTVSVSAAMKESQIAAAEAVDKSQAANESLQKIQMAVQQINDMNIQIASAAEEQSLVAEEINGNMIKIKEISGQVSDVANDMNEVTRLQVNKIHQQDNILAQFIV</sequence>
<dbReference type="SMART" id="SM00304">
    <property type="entry name" value="HAMP"/>
    <property type="match status" value="2"/>
</dbReference>
<keyword evidence="7 13" id="KW-0812">Transmembrane</keyword>
<feature type="transmembrane region" description="Helical" evidence="13">
    <location>
        <begin position="273"/>
        <end position="291"/>
    </location>
</feature>
<dbReference type="InterPro" id="IPR004089">
    <property type="entry name" value="MCPsignal_dom"/>
</dbReference>
<comment type="similarity">
    <text evidence="11">Belongs to the methyl-accepting chemotaxis (MCP) protein family.</text>
</comment>
<dbReference type="STRING" id="1117707.VQ7734_01592"/>
<dbReference type="PROSITE" id="PS50111">
    <property type="entry name" value="CHEMOTAXIS_TRANSDUC_2"/>
    <property type="match status" value="1"/>
</dbReference>
<keyword evidence="8 13" id="KW-1133">Transmembrane helix</keyword>
<dbReference type="GO" id="GO:0004888">
    <property type="term" value="F:transmembrane signaling receptor activity"/>
    <property type="evidence" value="ECO:0007669"/>
    <property type="project" value="InterPro"/>
</dbReference>
<dbReference type="FunFam" id="3.30.450.20:FF:000048">
    <property type="entry name" value="Methyl-accepting chemotaxis protein"/>
    <property type="match status" value="1"/>
</dbReference>
<dbReference type="Proteomes" id="UP000184600">
    <property type="component" value="Unassembled WGS sequence"/>
</dbReference>
<evidence type="ECO:0000256" key="7">
    <source>
        <dbReference type="ARBA" id="ARBA00022692"/>
    </source>
</evidence>